<dbReference type="InterPro" id="IPR032629">
    <property type="entry name" value="DCB_dom"/>
</dbReference>
<dbReference type="Pfam" id="PF16206">
    <property type="entry name" value="Mon2_C"/>
    <property type="match status" value="1"/>
</dbReference>
<proteinExistence type="inferred from homology"/>
<dbReference type="PANTHER" id="PTHR10663">
    <property type="entry name" value="GUANYL-NUCLEOTIDE EXCHANGE FACTOR"/>
    <property type="match status" value="1"/>
</dbReference>
<evidence type="ECO:0000259" key="6">
    <source>
        <dbReference type="Pfam" id="PF16206"/>
    </source>
</evidence>
<dbReference type="InterPro" id="IPR032691">
    <property type="entry name" value="Mon2/Sec7/BIG1-like_HUS"/>
</dbReference>
<dbReference type="GeneID" id="90040996"/>
<dbReference type="PANTHER" id="PTHR10663:SF333">
    <property type="entry name" value="PROTEIN MON2 HOMOLOG"/>
    <property type="match status" value="1"/>
</dbReference>
<dbReference type="RefSeq" id="XP_064765930.1">
    <property type="nucleotide sequence ID" value="XM_064915484.1"/>
</dbReference>
<dbReference type="InterPro" id="IPR016024">
    <property type="entry name" value="ARM-type_fold"/>
</dbReference>
<evidence type="ECO:0000259" key="7">
    <source>
        <dbReference type="Pfam" id="PF16213"/>
    </source>
</evidence>
<keyword evidence="3" id="KW-0653">Protein transport</keyword>
<protein>
    <recommendedName>
        <fullName evidence="10">Endosomal peripheral membrane protein</fullName>
    </recommendedName>
</protein>
<keyword evidence="2" id="KW-0813">Transport</keyword>
<keyword evidence="9" id="KW-1185">Reference proteome</keyword>
<organism evidence="8 9">
    <name type="scientific">Myxozyma melibiosi</name>
    <dbReference type="NCBI Taxonomy" id="54550"/>
    <lineage>
        <taxon>Eukaryota</taxon>
        <taxon>Fungi</taxon>
        <taxon>Dikarya</taxon>
        <taxon>Ascomycota</taxon>
        <taxon>Saccharomycotina</taxon>
        <taxon>Lipomycetes</taxon>
        <taxon>Lipomycetales</taxon>
        <taxon>Lipomycetaceae</taxon>
        <taxon>Myxozyma</taxon>
    </lineage>
</organism>
<accession>A0ABR1EZ54</accession>
<dbReference type="SUPFAM" id="SSF48371">
    <property type="entry name" value="ARM repeat"/>
    <property type="match status" value="1"/>
</dbReference>
<sequence>MGSIALLTSDLTSLLSETKRRQTELRQACEASISEIKGLSSSGKHEAEILDHLASSPSFVSPFLLACAAKNVKYSSIAIQSIQRLIATSSLNKDNLGAILAAFQDAQHLGVEVQLKILQTLPPLIEKYGVFIRGDLLARAIELCSTMQNSKIQVVVNTAAATLQQMCVAVFDEIITEDSRAADIEPEFEVPIDDGKSIVKIRPAAYDAFRVFQDICFLTEGNKPKFVKAHQISETFGLELIESIISNHATIFNNHPEQTYILRTYVFPYILRSLSERREFPIIVRVIRVLYLILRRHLPIVPVECEVALTLLIHTLDPDIGSYWKRVLVMEVFQGVFAEYALVRRFYSEYDSQEGRQPVLHRLVTAINKLSCEKPAAIGLRRLSSSFLQPGKDSYVGAPSESSVAGLFGVSGSTEVVGLSTQTSSVRVLCIDQLDKNDPPTLPDTYLYFLALNCVNSFAEGMTRFLLPLSLSDANSMTKKKSQRVTSGSGVAAPAGGAPAPAQDETQKKKRAIRYRGAPINPLTLEDHNLYPEIVVTSKIVKDCWPPLLAAYSTFLYAKLDSDLYHNLVRSFQKFTQSAGLLQLVTPRDAFLTTLGKVAVPSHIFTGNQSAVSSPSAERHNSGGLFNGLSMEALGGAGSGSSGAGGAGSGGVGGSGAGIGGNAETASAETLYGTLHVRNLLCLRALLNLAIALGPTLKSSWTIIIETLQQADMILYSAGYRYSQPPRSSTRDLSLASSNGGSSPATAAGGAAAGGHANDSPPPAGLANETGAVDNAIRKLLDCTRDFPDDAFVDLINALCKVSASTINLPRHPSQQQSQESSDSTSASTPSTPKRAPSGLPYIKPTYGDPLFALIKLGEIAEMNINRLVFSPPEASGWDAYVEYFIEVLSCRNLAPSIRMRAAEVLNTTIFSAIVEASGDNSQEDEGGLSLVQNRCLVALEEQMYSCIRQGRPASDMELTTKMAEAEIQCTTLNTLHDILDRTGSSLSNGWQIVFSVITSFFVMHHQGKLLPTTRVREGVEIPAAERHGSQTSTTATTTASSYTKAESEKITKLVKAAFGSLQLICNDFLASVPQECFIELIDLLYYFCHQPEDLNISFTTITFFWTVSDFLRTKLTDSGLNSDLSEPLKSREDLLRMAKSGNLQDSTSSLWLILLLRLTVICSDPRSEVRNGAIQILFRIFDSYGHLLGVNSWSACLWIVIYTVMEVRPPPVISPAYTADKAVMRAHEVEQKQWSETLSLILSGMSRLYSTFLYAFLRQPDFEALWRSLLKYFQGLVALRRPEVTVSVFKTLSEILTTIEENKFELSDKSVEETWSFWAGREAVIAEAESKNSGVMTQESIAAYVGSYRPLFALASMDLAKITTTLRIMRSCLLFPELPPYFSDVEYLTPLQMAIIDVVKLIDDGKAAVSNGGAGAVDAGAASAGVAGTASLVLKTYAEFSSLAFRRDVLKAIPEGRSKSAKKPAFIAVAVKCFEYVLDVFNRNVDDLQVFRDGSVAFALKTLSIPIHEKYNCPAYAGPEEGDHHLTLWMLSTRTFISIAERTVSIIEGGAADVVEESQKVEIWRQIVSGAGGIVKSNGPIMGASVKEDEQFDISAFKQLEKVIVPALGDKQVPDELVTEYIGTLYDCSFLYMLYGMHDERGKNVNERLADVLKEPLLGSTEALEVLGRQSMSYVCFESLFTLSRVETTDSPERRRLAEAAIPYLLLRCALVLHRFAADQPLRGTIPAPRLQQKELVYILSRLLELTTRRGDDTTMTEEDTKEKEEEGEGKDANYRPLMRLLPLLSKSIVASKADSDVLHLLQAAFERISTGLV</sequence>
<name>A0ABR1EZ54_9ASCO</name>
<feature type="compositionally biased region" description="Low complexity" evidence="4">
    <location>
        <begin position="813"/>
        <end position="833"/>
    </location>
</feature>
<evidence type="ECO:0000256" key="1">
    <source>
        <dbReference type="ARBA" id="ARBA00008144"/>
    </source>
</evidence>
<feature type="region of interest" description="Disordered" evidence="4">
    <location>
        <begin position="727"/>
        <end position="769"/>
    </location>
</feature>
<evidence type="ECO:0000256" key="4">
    <source>
        <dbReference type="SAM" id="MobiDB-lite"/>
    </source>
</evidence>
<feature type="region of interest" description="Disordered" evidence="4">
    <location>
        <begin position="478"/>
        <end position="509"/>
    </location>
</feature>
<feature type="domain" description="Mon2/Sec7/BIG1-like dimerisation and cyclophilin-binding" evidence="7">
    <location>
        <begin position="5"/>
        <end position="178"/>
    </location>
</feature>
<evidence type="ECO:0000256" key="3">
    <source>
        <dbReference type="ARBA" id="ARBA00022927"/>
    </source>
</evidence>
<feature type="compositionally biased region" description="Low complexity" evidence="4">
    <location>
        <begin position="736"/>
        <end position="757"/>
    </location>
</feature>
<evidence type="ECO:0008006" key="10">
    <source>
        <dbReference type="Google" id="ProtNLM"/>
    </source>
</evidence>
<dbReference type="EMBL" id="JBBJBU010000014">
    <property type="protein sequence ID" value="KAK7202897.1"/>
    <property type="molecule type" value="Genomic_DNA"/>
</dbReference>
<feature type="region of interest" description="Disordered" evidence="4">
    <location>
        <begin position="1751"/>
        <end position="1773"/>
    </location>
</feature>
<comment type="caution">
    <text evidence="8">The sequence shown here is derived from an EMBL/GenBank/DDBJ whole genome shotgun (WGS) entry which is preliminary data.</text>
</comment>
<feature type="compositionally biased region" description="Low complexity" evidence="4">
    <location>
        <begin position="492"/>
        <end position="502"/>
    </location>
</feature>
<comment type="similarity">
    <text evidence="1">Belongs to the MON2 family.</text>
</comment>
<feature type="domain" description="Mon2/Sec7/BIG1-like HUS" evidence="5">
    <location>
        <begin position="205"/>
        <end position="358"/>
    </location>
</feature>
<evidence type="ECO:0000313" key="9">
    <source>
        <dbReference type="Proteomes" id="UP001498771"/>
    </source>
</evidence>
<evidence type="ECO:0000259" key="5">
    <source>
        <dbReference type="Pfam" id="PF12783"/>
    </source>
</evidence>
<evidence type="ECO:0000313" key="8">
    <source>
        <dbReference type="EMBL" id="KAK7202897.1"/>
    </source>
</evidence>
<reference evidence="8 9" key="1">
    <citation type="submission" date="2024-03" db="EMBL/GenBank/DDBJ databases">
        <title>Genome-scale model development and genomic sequencing of the oleaginous clade Lipomyces.</title>
        <authorList>
            <consortium name="Lawrence Berkeley National Laboratory"/>
            <person name="Czajka J.J."/>
            <person name="Han Y."/>
            <person name="Kim J."/>
            <person name="Mondo S.J."/>
            <person name="Hofstad B.A."/>
            <person name="Robles A."/>
            <person name="Haridas S."/>
            <person name="Riley R."/>
            <person name="LaButti K."/>
            <person name="Pangilinan J."/>
            <person name="Andreopoulos W."/>
            <person name="Lipzen A."/>
            <person name="Yan J."/>
            <person name="Wang M."/>
            <person name="Ng V."/>
            <person name="Grigoriev I.V."/>
            <person name="Spatafora J.W."/>
            <person name="Magnuson J.K."/>
            <person name="Baker S.E."/>
            <person name="Pomraning K.R."/>
        </authorList>
    </citation>
    <scope>NUCLEOTIDE SEQUENCE [LARGE SCALE GENOMIC DNA]</scope>
    <source>
        <strain evidence="8 9">Phaff 52-87</strain>
    </source>
</reference>
<dbReference type="InterPro" id="IPR032817">
    <property type="entry name" value="Mon2_C"/>
</dbReference>
<dbReference type="Pfam" id="PF12783">
    <property type="entry name" value="Sec7-like_HUS"/>
    <property type="match status" value="1"/>
</dbReference>
<dbReference type="Proteomes" id="UP001498771">
    <property type="component" value="Unassembled WGS sequence"/>
</dbReference>
<evidence type="ECO:0000256" key="2">
    <source>
        <dbReference type="ARBA" id="ARBA00022448"/>
    </source>
</evidence>
<dbReference type="Pfam" id="PF16213">
    <property type="entry name" value="DCB"/>
    <property type="match status" value="1"/>
</dbReference>
<gene>
    <name evidence="8" type="ORF">BZA70DRAFT_86340</name>
</gene>
<feature type="region of interest" description="Disordered" evidence="4">
    <location>
        <begin position="810"/>
        <end position="840"/>
    </location>
</feature>
<feature type="domain" description="Mon2 C-terminal" evidence="6">
    <location>
        <begin position="1068"/>
        <end position="1301"/>
    </location>
</feature>